<dbReference type="PANTHER" id="PTHR24365">
    <property type="entry name" value="TOLL-LIKE RECEPTOR"/>
    <property type="match status" value="1"/>
</dbReference>
<evidence type="ECO:0000256" key="6">
    <source>
        <dbReference type="ARBA" id="ARBA00022737"/>
    </source>
</evidence>
<dbReference type="Gene3D" id="3.40.50.10140">
    <property type="entry name" value="Toll/interleukin-1 receptor homology (TIR) domain"/>
    <property type="match status" value="1"/>
</dbReference>
<dbReference type="InterPro" id="IPR000157">
    <property type="entry name" value="TIR_dom"/>
</dbReference>
<dbReference type="PANTHER" id="PTHR24365:SF541">
    <property type="entry name" value="PROTEIN TOLL-RELATED"/>
    <property type="match status" value="1"/>
</dbReference>
<gene>
    <name evidence="13" type="primary">TLR16</name>
</gene>
<dbReference type="Gene3D" id="3.80.10.10">
    <property type="entry name" value="Ribonuclease Inhibitor"/>
    <property type="match status" value="3"/>
</dbReference>
<evidence type="ECO:0000259" key="12">
    <source>
        <dbReference type="PROSITE" id="PS50104"/>
    </source>
</evidence>
<dbReference type="Pfam" id="PF13855">
    <property type="entry name" value="LRR_8"/>
    <property type="match status" value="3"/>
</dbReference>
<evidence type="ECO:0000313" key="13">
    <source>
        <dbReference type="EMBL" id="QNL15321.1"/>
    </source>
</evidence>
<keyword evidence="4 11" id="KW-0812">Transmembrane</keyword>
<evidence type="ECO:0000256" key="4">
    <source>
        <dbReference type="ARBA" id="ARBA00022692"/>
    </source>
</evidence>
<dbReference type="InterPro" id="IPR032675">
    <property type="entry name" value="LRR_dom_sf"/>
</dbReference>
<keyword evidence="8 11" id="KW-0472">Membrane</keyword>
<organism evidence="13">
    <name type="scientific">Littorina littorea</name>
    <name type="common">Common periwinkle</name>
    <dbReference type="NCBI Taxonomy" id="31216"/>
    <lineage>
        <taxon>Eukaryota</taxon>
        <taxon>Metazoa</taxon>
        <taxon>Spiralia</taxon>
        <taxon>Lophotrochozoa</taxon>
        <taxon>Mollusca</taxon>
        <taxon>Gastropoda</taxon>
        <taxon>Caenogastropoda</taxon>
        <taxon>Littorinimorpha</taxon>
        <taxon>Littorinoidea</taxon>
        <taxon>Littorinidae</taxon>
        <taxon>Littorina</taxon>
    </lineage>
</organism>
<dbReference type="AlphaFoldDB" id="A0A7G8ZA12"/>
<keyword evidence="5" id="KW-0732">Signal</keyword>
<dbReference type="SMART" id="SM00255">
    <property type="entry name" value="TIR"/>
    <property type="match status" value="1"/>
</dbReference>
<dbReference type="GO" id="GO:0006955">
    <property type="term" value="P:immune response"/>
    <property type="evidence" value="ECO:0007669"/>
    <property type="project" value="InterPro"/>
</dbReference>
<evidence type="ECO:0000256" key="11">
    <source>
        <dbReference type="SAM" id="Phobius"/>
    </source>
</evidence>
<keyword evidence="6" id="KW-0677">Repeat</keyword>
<dbReference type="SUPFAM" id="SSF52058">
    <property type="entry name" value="L domain-like"/>
    <property type="match status" value="1"/>
</dbReference>
<keyword evidence="10" id="KW-0325">Glycoprotein</keyword>
<reference evidence="13" key="1">
    <citation type="journal article" date="2020" name="Fish Shellfish">
        <title>Toll-like signaling pathway in the transcriptome of Littorina littorea.</title>
        <authorList>
            <person name="Gorbushin A.M."/>
        </authorList>
    </citation>
    <scope>NUCLEOTIDE SEQUENCE</scope>
    <source>
        <tissue evidence="13">Kidney</tissue>
    </source>
</reference>
<dbReference type="PROSITE" id="PS51450">
    <property type="entry name" value="LRR"/>
    <property type="match status" value="1"/>
</dbReference>
<dbReference type="InterPro" id="IPR035897">
    <property type="entry name" value="Toll_tir_struct_dom_sf"/>
</dbReference>
<evidence type="ECO:0000256" key="7">
    <source>
        <dbReference type="ARBA" id="ARBA00022989"/>
    </source>
</evidence>
<dbReference type="EMBL" id="MT683590">
    <property type="protein sequence ID" value="QNL15321.1"/>
    <property type="molecule type" value="mRNA"/>
</dbReference>
<keyword evidence="7 11" id="KW-1133">Transmembrane helix</keyword>
<keyword evidence="3" id="KW-0433">Leucine-rich repeat</keyword>
<feature type="transmembrane region" description="Helical" evidence="11">
    <location>
        <begin position="586"/>
        <end position="605"/>
    </location>
</feature>
<comment type="subcellular location">
    <subcellularLocation>
        <location evidence="1">Membrane</location>
        <topology evidence="1">Single-pass type I membrane protein</topology>
    </subcellularLocation>
</comment>
<comment type="similarity">
    <text evidence="2">Belongs to the Toll-like receptor family.</text>
</comment>
<dbReference type="PRINTS" id="PR01537">
    <property type="entry name" value="INTRLKN1R1F"/>
</dbReference>
<dbReference type="GO" id="GO:0005886">
    <property type="term" value="C:plasma membrane"/>
    <property type="evidence" value="ECO:0007669"/>
    <property type="project" value="TreeGrafter"/>
</dbReference>
<feature type="domain" description="TIR" evidence="12">
    <location>
        <begin position="633"/>
        <end position="771"/>
    </location>
</feature>
<evidence type="ECO:0000256" key="9">
    <source>
        <dbReference type="ARBA" id="ARBA00023170"/>
    </source>
</evidence>
<evidence type="ECO:0000256" key="3">
    <source>
        <dbReference type="ARBA" id="ARBA00022614"/>
    </source>
</evidence>
<dbReference type="InterPro" id="IPR003591">
    <property type="entry name" value="Leu-rich_rpt_typical-subtyp"/>
</dbReference>
<proteinExistence type="evidence at transcript level"/>
<sequence length="779" mass="89555">MNIVTCGYDERKIFSFPEASFSVFVLEKGCQWLSSRLNEIVLVKFPTSSKTAMEASVLTILLWVTFLSFTTGNVFMRSTSWRVASPRLQATDTSAEAVVTPNQTVTKKVKCFGEKCTCYKSTADCSRNNGSLTYIPKLKYSRNIWTLIFSYNNLTNISRDDFFANLSTIRVLHLQNNGLRDISPGAFRLLTKLQALYLDDNKLTYHSLLPVFLANHLHSLTLRNMQLGRLPQDYFFRQPMPPLSVLDLSENSLTFLNFTAFRPLVYLQQLGVRSCRINRVHYEAMPHLQTLKLGNNALYDFLKSCAVNGTSLFPKLKVIDFSQNGFTRFDVHRGVCLPNLQTLTMSKNNINHFETDMFGEERFPRLMRLNVGSMQNIEAIDEYAFRNPTLEVLGMYDCRIRFCDDSVNATCFAGNPRLQQLQLSHNFLAGLSDDKFSMLFGSVKNLNNLYLGQCEIRSISPRAFAAGLKNLTALYLHRNKLADLPDGTFDSLTKLTTLTLGLNQLRTVREKLFSPALQGRLKLVDLSGNPFVCDCDLLWFKNWFVSSHSKFQQYTNYTCHNLADTGLKNFVVREAVCSFSQESYKAMISCVTVFVFLMFVLAVVYQYRWHIRLKLTFRSNGDTMRRRLRKEDSTYDIFLSCAEEDQPWIRKCLIPFLEEELGLRLCFQDRDADPSKPVITNIEEGVESSRKIMAVFSKHYAQDPVRRFELDVCLSEVVDYDDQLIVTCVGDVTPRDLTSTMMAVMNTTMYIQWQDEPGTRNVFWDRLRLSLRDLRPQCC</sequence>
<dbReference type="PROSITE" id="PS50104">
    <property type="entry name" value="TIR"/>
    <property type="match status" value="1"/>
</dbReference>
<evidence type="ECO:0000256" key="2">
    <source>
        <dbReference type="ARBA" id="ARBA00009634"/>
    </source>
</evidence>
<evidence type="ECO:0000256" key="8">
    <source>
        <dbReference type="ARBA" id="ARBA00023136"/>
    </source>
</evidence>
<evidence type="ECO:0000256" key="10">
    <source>
        <dbReference type="ARBA" id="ARBA00023180"/>
    </source>
</evidence>
<dbReference type="SUPFAM" id="SSF52200">
    <property type="entry name" value="Toll/Interleukin receptor TIR domain"/>
    <property type="match status" value="1"/>
</dbReference>
<dbReference type="Pfam" id="PF01582">
    <property type="entry name" value="TIR"/>
    <property type="match status" value="1"/>
</dbReference>
<accession>A0A7G8ZA12</accession>
<dbReference type="InterPro" id="IPR000483">
    <property type="entry name" value="Cys-rich_flank_reg_C"/>
</dbReference>
<protein>
    <submittedName>
        <fullName evidence="13">Toll-like receptor 16</fullName>
    </submittedName>
</protein>
<evidence type="ECO:0000256" key="1">
    <source>
        <dbReference type="ARBA" id="ARBA00004479"/>
    </source>
</evidence>
<dbReference type="SMART" id="SM00369">
    <property type="entry name" value="LRR_TYP"/>
    <property type="match status" value="9"/>
</dbReference>
<name>A0A7G8ZA12_LITLI</name>
<dbReference type="GO" id="GO:0004888">
    <property type="term" value="F:transmembrane signaling receptor activity"/>
    <property type="evidence" value="ECO:0007669"/>
    <property type="project" value="InterPro"/>
</dbReference>
<dbReference type="PIRSF" id="PIRSF037595">
    <property type="entry name" value="Toll-like_receptor"/>
    <property type="match status" value="1"/>
</dbReference>
<keyword evidence="9 13" id="KW-0675">Receptor</keyword>
<dbReference type="SMART" id="SM00082">
    <property type="entry name" value="LRRCT"/>
    <property type="match status" value="1"/>
</dbReference>
<dbReference type="GO" id="GO:0002224">
    <property type="term" value="P:toll-like receptor signaling pathway"/>
    <property type="evidence" value="ECO:0007669"/>
    <property type="project" value="InterPro"/>
</dbReference>
<dbReference type="InterPro" id="IPR017241">
    <property type="entry name" value="Toll-like_receptor"/>
</dbReference>
<dbReference type="SUPFAM" id="SSF52047">
    <property type="entry name" value="RNI-like"/>
    <property type="match status" value="1"/>
</dbReference>
<dbReference type="InterPro" id="IPR001611">
    <property type="entry name" value="Leu-rich_rpt"/>
</dbReference>
<evidence type="ECO:0000256" key="5">
    <source>
        <dbReference type="ARBA" id="ARBA00022729"/>
    </source>
</evidence>